<dbReference type="Pfam" id="PF02493">
    <property type="entry name" value="MORN"/>
    <property type="match status" value="1"/>
</dbReference>
<organism evidence="2">
    <name type="scientific">viral metagenome</name>
    <dbReference type="NCBI Taxonomy" id="1070528"/>
    <lineage>
        <taxon>unclassified sequences</taxon>
        <taxon>metagenomes</taxon>
        <taxon>organismal metagenomes</taxon>
    </lineage>
</organism>
<sequence length="336" mass="38394">MNFPQQFRRENEVIIVKMDELIEFHILPTGKVVLSMLGIKNAYKIYNTMKDYPDNVSYIGGINADTYEPDREGMFNYKNDKDSKYETYAGGVSNGRWHGNGVLTWKNGAIDEGIFDNEMFRGTQTLANGDVIIGEWHNNTLEFVTSVDFADGRKLFDTVLHDDFRFITGKLFIPKCGTFTGTIRKKGFEPSRGTMVYLDGRVYEGSCAYTDFYFICINGCGKMTLLDGTVYIGRWLHNVIDYETPGTLLINGKEIHGYPVSSSEMCKYLVIDNFNGWNQQVEKEPTIVDDIITKSITIRDHVCPSDCDCLYCKEMPRTFTVAEDNDPRNLKPTNQW</sequence>
<name>A0A6C0LGP6_9ZZZZ</name>
<proteinExistence type="predicted"/>
<evidence type="ECO:0000313" key="2">
    <source>
        <dbReference type="EMBL" id="QHU28302.1"/>
    </source>
</evidence>
<dbReference type="PANTHER" id="PTHR23084">
    <property type="entry name" value="PHOSPHATIDYLINOSITOL-4-PHOSPHATE 5-KINASE RELATED"/>
    <property type="match status" value="1"/>
</dbReference>
<accession>A0A6C0LGP6</accession>
<dbReference type="PANTHER" id="PTHR23084:SF263">
    <property type="entry name" value="MORN REPEAT-CONTAINING PROTEIN 1"/>
    <property type="match status" value="1"/>
</dbReference>
<dbReference type="EMBL" id="MN740471">
    <property type="protein sequence ID" value="QHU28302.1"/>
    <property type="molecule type" value="Genomic_DNA"/>
</dbReference>
<reference evidence="2" key="1">
    <citation type="journal article" date="2020" name="Nature">
        <title>Giant virus diversity and host interactions through global metagenomics.</title>
        <authorList>
            <person name="Schulz F."/>
            <person name="Roux S."/>
            <person name="Paez-Espino D."/>
            <person name="Jungbluth S."/>
            <person name="Walsh D.A."/>
            <person name="Denef V.J."/>
            <person name="McMahon K.D."/>
            <person name="Konstantinidis K.T."/>
            <person name="Eloe-Fadrosh E.A."/>
            <person name="Kyrpides N.C."/>
            <person name="Woyke T."/>
        </authorList>
    </citation>
    <scope>NUCLEOTIDE SEQUENCE</scope>
    <source>
        <strain evidence="2">GVMAG-M-3300027770-73</strain>
    </source>
</reference>
<keyword evidence="1" id="KW-0677">Repeat</keyword>
<dbReference type="AlphaFoldDB" id="A0A6C0LGP6"/>
<protein>
    <recommendedName>
        <fullName evidence="3">MORN repeat-containing protein</fullName>
    </recommendedName>
</protein>
<dbReference type="SUPFAM" id="SSF82185">
    <property type="entry name" value="Histone H3 K4-specific methyltransferase SET7/9 N-terminal domain"/>
    <property type="match status" value="1"/>
</dbReference>
<dbReference type="InterPro" id="IPR003409">
    <property type="entry name" value="MORN"/>
</dbReference>
<evidence type="ECO:0008006" key="3">
    <source>
        <dbReference type="Google" id="ProtNLM"/>
    </source>
</evidence>
<evidence type="ECO:0000256" key="1">
    <source>
        <dbReference type="ARBA" id="ARBA00022737"/>
    </source>
</evidence>